<dbReference type="EMBL" id="AGCK01000219">
    <property type="protein sequence ID" value="EHM45028.1"/>
    <property type="molecule type" value="Genomic_DNA"/>
</dbReference>
<dbReference type="InterPro" id="IPR041465">
    <property type="entry name" value="SfsA_N"/>
</dbReference>
<dbReference type="AlphaFoldDB" id="G9YSV1"/>
<protein>
    <recommendedName>
        <fullName evidence="1">SfsA N-terminal OB domain-containing protein</fullName>
    </recommendedName>
</protein>
<comment type="caution">
    <text evidence="2">The sequence shown here is derived from an EMBL/GenBank/DDBJ whole genome shotgun (WGS) entry which is preliminary data.</text>
</comment>
<gene>
    <name evidence="2" type="ORF">HMPREF0372_02610</name>
</gene>
<reference evidence="2 3" key="1">
    <citation type="submission" date="2011-08" db="EMBL/GenBank/DDBJ databases">
        <authorList>
            <person name="Weinstock G."/>
            <person name="Sodergren E."/>
            <person name="Clifton S."/>
            <person name="Fulton L."/>
            <person name="Fulton B."/>
            <person name="Courtney L."/>
            <person name="Fronick C."/>
            <person name="Harrison M."/>
            <person name="Strong C."/>
            <person name="Farmer C."/>
            <person name="Delahaunty K."/>
            <person name="Markovic C."/>
            <person name="Hall O."/>
            <person name="Minx P."/>
            <person name="Tomlinson C."/>
            <person name="Mitreva M."/>
            <person name="Hou S."/>
            <person name="Chen J."/>
            <person name="Wollam A."/>
            <person name="Pepin K.H."/>
            <person name="Johnson M."/>
            <person name="Bhonagiri V."/>
            <person name="Zhang X."/>
            <person name="Suruliraj S."/>
            <person name="Warren W."/>
            <person name="Chinwalla A."/>
            <person name="Mardis E.R."/>
            <person name="Wilson R.K."/>
        </authorList>
    </citation>
    <scope>NUCLEOTIDE SEQUENCE [LARGE SCALE GENOMIC DNA]</scope>
    <source>
        <strain evidence="2 3">ATCC 29863</strain>
    </source>
</reference>
<organism evidence="2 3">
    <name type="scientific">Flavonifractor plautii ATCC 29863</name>
    <dbReference type="NCBI Taxonomy" id="411475"/>
    <lineage>
        <taxon>Bacteria</taxon>
        <taxon>Bacillati</taxon>
        <taxon>Bacillota</taxon>
        <taxon>Clostridia</taxon>
        <taxon>Eubacteriales</taxon>
        <taxon>Oscillospiraceae</taxon>
        <taxon>Flavonifractor</taxon>
    </lineage>
</organism>
<feature type="domain" description="SfsA N-terminal OB" evidence="1">
    <location>
        <begin position="26"/>
        <end position="53"/>
    </location>
</feature>
<dbReference type="Proteomes" id="UP000004459">
    <property type="component" value="Unassembled WGS sequence"/>
</dbReference>
<evidence type="ECO:0000259" key="1">
    <source>
        <dbReference type="Pfam" id="PF17746"/>
    </source>
</evidence>
<evidence type="ECO:0000313" key="2">
    <source>
        <dbReference type="EMBL" id="EHM45028.1"/>
    </source>
</evidence>
<sequence length="53" mass="6105">MKSVFCSLEEEWESVHYSGVRRGVFVERPNRFVAHVELDGQPVVCHVKNTGRC</sequence>
<dbReference type="HOGENOM" id="CLU_3073230_0_0_9"/>
<dbReference type="Pfam" id="PF17746">
    <property type="entry name" value="SfsA_N"/>
    <property type="match status" value="1"/>
</dbReference>
<name>G9YSV1_FLAPL</name>
<proteinExistence type="predicted"/>
<evidence type="ECO:0000313" key="3">
    <source>
        <dbReference type="Proteomes" id="UP000004459"/>
    </source>
</evidence>
<accession>G9YSV1</accession>
<dbReference type="Gene3D" id="2.40.50.580">
    <property type="match status" value="1"/>
</dbReference>
<feature type="non-terminal residue" evidence="2">
    <location>
        <position position="53"/>
    </location>
</feature>